<gene>
    <name evidence="1" type="ORF">FMOSSE_LOCUS1549</name>
</gene>
<dbReference type="Proteomes" id="UP000789375">
    <property type="component" value="Unassembled WGS sequence"/>
</dbReference>
<dbReference type="GO" id="GO:0006302">
    <property type="term" value="P:double-strand break repair"/>
    <property type="evidence" value="ECO:0007669"/>
    <property type="project" value="UniProtKB-ARBA"/>
</dbReference>
<organism evidence="1 2">
    <name type="scientific">Funneliformis mosseae</name>
    <name type="common">Endomycorrhizal fungus</name>
    <name type="synonym">Glomus mosseae</name>
    <dbReference type="NCBI Taxonomy" id="27381"/>
    <lineage>
        <taxon>Eukaryota</taxon>
        <taxon>Fungi</taxon>
        <taxon>Fungi incertae sedis</taxon>
        <taxon>Mucoromycota</taxon>
        <taxon>Glomeromycotina</taxon>
        <taxon>Glomeromycetes</taxon>
        <taxon>Glomerales</taxon>
        <taxon>Glomeraceae</taxon>
        <taxon>Funneliformis</taxon>
    </lineage>
</organism>
<evidence type="ECO:0000313" key="1">
    <source>
        <dbReference type="EMBL" id="CAG8451680.1"/>
    </source>
</evidence>
<keyword evidence="2" id="KW-1185">Reference proteome</keyword>
<evidence type="ECO:0000313" key="2">
    <source>
        <dbReference type="Proteomes" id="UP000789375"/>
    </source>
</evidence>
<reference evidence="1" key="1">
    <citation type="submission" date="2021-06" db="EMBL/GenBank/DDBJ databases">
        <authorList>
            <person name="Kallberg Y."/>
            <person name="Tangrot J."/>
            <person name="Rosling A."/>
        </authorList>
    </citation>
    <scope>NUCLEOTIDE SEQUENCE</scope>
    <source>
        <strain evidence="1">87-6 pot B 2015</strain>
    </source>
</reference>
<dbReference type="EMBL" id="CAJVPP010000178">
    <property type="protein sequence ID" value="CAG8451680.1"/>
    <property type="molecule type" value="Genomic_DNA"/>
</dbReference>
<dbReference type="InterPro" id="IPR011335">
    <property type="entry name" value="Restrct_endonuc-II-like"/>
</dbReference>
<comment type="caution">
    <text evidence="1">The sequence shown here is derived from an EMBL/GenBank/DDBJ whole genome shotgun (WGS) entry which is preliminary data.</text>
</comment>
<dbReference type="AlphaFoldDB" id="A0A9N8VCR9"/>
<name>A0A9N8VCR9_FUNMO</name>
<accession>A0A9N8VCR9</accession>
<sequence>MATVSAVNGSSQFPKSQNSVLPWGLGRGDKGKDIHLHLSVVLELGEMLSQQPCRIIGIVVAFLKDNFLVETKGQGDKRIDMRGHMNGKRFMGQCKAWKKRKIGTLSNEPWPMIGVVVGLSKDTFTSSAVKAVEELGIIITDSDHLYDDLSVVAG</sequence>
<proteinExistence type="predicted"/>
<protein>
    <submittedName>
        <fullName evidence="1">1688_t:CDS:1</fullName>
    </submittedName>
</protein>
<dbReference type="SUPFAM" id="SSF52980">
    <property type="entry name" value="Restriction endonuclease-like"/>
    <property type="match status" value="1"/>
</dbReference>